<accession>A0A2P5CTI2</accession>
<protein>
    <submittedName>
        <fullName evidence="5">NET domain containing protein</fullName>
    </submittedName>
</protein>
<dbReference type="Gene3D" id="1.20.1270.220">
    <property type="match status" value="1"/>
</dbReference>
<dbReference type="Proteomes" id="UP000237105">
    <property type="component" value="Unassembled WGS sequence"/>
</dbReference>
<feature type="region of interest" description="Disordered" evidence="3">
    <location>
        <begin position="120"/>
        <end position="175"/>
    </location>
</feature>
<evidence type="ECO:0000256" key="2">
    <source>
        <dbReference type="ARBA" id="ARBA00023163"/>
    </source>
</evidence>
<dbReference type="STRING" id="3476.A0A2P5CTI2"/>
<feature type="compositionally biased region" description="Basic and acidic residues" evidence="3">
    <location>
        <begin position="1"/>
        <end position="19"/>
    </location>
</feature>
<dbReference type="Pfam" id="PF17035">
    <property type="entry name" value="BET"/>
    <property type="match status" value="1"/>
</dbReference>
<keyword evidence="2" id="KW-0804">Transcription</keyword>
<dbReference type="InterPro" id="IPR027353">
    <property type="entry name" value="NET_dom"/>
</dbReference>
<dbReference type="OrthoDB" id="21449at2759"/>
<keyword evidence="1" id="KW-0805">Transcription regulation</keyword>
<dbReference type="InterPro" id="IPR038336">
    <property type="entry name" value="NET_sf"/>
</dbReference>
<evidence type="ECO:0000259" key="4">
    <source>
        <dbReference type="PROSITE" id="PS51525"/>
    </source>
</evidence>
<organism evidence="5 6">
    <name type="scientific">Parasponia andersonii</name>
    <name type="common">Sponia andersonii</name>
    <dbReference type="NCBI Taxonomy" id="3476"/>
    <lineage>
        <taxon>Eukaryota</taxon>
        <taxon>Viridiplantae</taxon>
        <taxon>Streptophyta</taxon>
        <taxon>Embryophyta</taxon>
        <taxon>Tracheophyta</taxon>
        <taxon>Spermatophyta</taxon>
        <taxon>Magnoliopsida</taxon>
        <taxon>eudicotyledons</taxon>
        <taxon>Gunneridae</taxon>
        <taxon>Pentapetalae</taxon>
        <taxon>rosids</taxon>
        <taxon>fabids</taxon>
        <taxon>Rosales</taxon>
        <taxon>Cannabaceae</taxon>
        <taxon>Parasponia</taxon>
    </lineage>
</organism>
<evidence type="ECO:0000256" key="3">
    <source>
        <dbReference type="SAM" id="MobiDB-lite"/>
    </source>
</evidence>
<proteinExistence type="predicted"/>
<feature type="domain" description="NET" evidence="4">
    <location>
        <begin position="254"/>
        <end position="338"/>
    </location>
</feature>
<name>A0A2P5CTI2_PARAD</name>
<dbReference type="EMBL" id="JXTB01000096">
    <property type="protein sequence ID" value="PON64360.1"/>
    <property type="molecule type" value="Genomic_DNA"/>
</dbReference>
<dbReference type="PROSITE" id="PS51525">
    <property type="entry name" value="NET"/>
    <property type="match status" value="1"/>
</dbReference>
<feature type="region of interest" description="Disordered" evidence="3">
    <location>
        <begin position="1"/>
        <end position="21"/>
    </location>
</feature>
<keyword evidence="6" id="KW-1185">Reference proteome</keyword>
<comment type="caution">
    <text evidence="5">The sequence shown here is derived from an EMBL/GenBank/DDBJ whole genome shotgun (WGS) entry which is preliminary data.</text>
</comment>
<sequence length="338" mass="38388">MVAMSEETKGSGEHNRDGPDYFGYYTRQVDGLLSNDEDFLLFGSQTSESSGKGSGDVRRENGTENGCEASRSFFGDGLGAGLSDFKRERLKALLLQGVNVLTPEVDEMLYPVVRTRGIQMHRRNRKRSLSGAPSKDDVSQSPQKKLKITPLSPSMSLPQLASPTDPGSNVDKKISSCCHDKETVNRNSEEPKEEESNFYSYSGIEKESREVNDDDHRQFLLENDSPEVDEILKNVSDELSEKLGHMDQQLEELLDIVMSKYRPMTLPEKKQLQKMIKELPPKNLDRVAELVERGKRGKPAEKRSRDEIFIDLEKESSVTLWRLYYYVQAVEKARKLSR</sequence>
<evidence type="ECO:0000256" key="1">
    <source>
        <dbReference type="ARBA" id="ARBA00023015"/>
    </source>
</evidence>
<feature type="compositionally biased region" description="Polar residues" evidence="3">
    <location>
        <begin position="151"/>
        <end position="167"/>
    </location>
</feature>
<reference evidence="6" key="1">
    <citation type="submission" date="2016-06" db="EMBL/GenBank/DDBJ databases">
        <title>Parallel loss of symbiosis genes in relatives of nitrogen-fixing non-legume Parasponia.</title>
        <authorList>
            <person name="Van Velzen R."/>
            <person name="Holmer R."/>
            <person name="Bu F."/>
            <person name="Rutten L."/>
            <person name="Van Zeijl A."/>
            <person name="Liu W."/>
            <person name="Santuari L."/>
            <person name="Cao Q."/>
            <person name="Sharma T."/>
            <person name="Shen D."/>
            <person name="Roswanjaya Y."/>
            <person name="Wardhani T."/>
            <person name="Kalhor M.S."/>
            <person name="Jansen J."/>
            <person name="Van den Hoogen J."/>
            <person name="Gungor B."/>
            <person name="Hartog M."/>
            <person name="Hontelez J."/>
            <person name="Verver J."/>
            <person name="Yang W.-C."/>
            <person name="Schijlen E."/>
            <person name="Repin R."/>
            <person name="Schilthuizen M."/>
            <person name="Schranz E."/>
            <person name="Heidstra R."/>
            <person name="Miyata K."/>
            <person name="Fedorova E."/>
            <person name="Kohlen W."/>
            <person name="Bisseling T."/>
            <person name="Smit S."/>
            <person name="Geurts R."/>
        </authorList>
    </citation>
    <scope>NUCLEOTIDE SEQUENCE [LARGE SCALE GENOMIC DNA]</scope>
    <source>
        <strain evidence="6">cv. WU1-14</strain>
    </source>
</reference>
<evidence type="ECO:0000313" key="5">
    <source>
        <dbReference type="EMBL" id="PON64360.1"/>
    </source>
</evidence>
<evidence type="ECO:0000313" key="6">
    <source>
        <dbReference type="Proteomes" id="UP000237105"/>
    </source>
</evidence>
<gene>
    <name evidence="5" type="ORF">PanWU01x14_124290</name>
</gene>
<dbReference type="PANTHER" id="PTHR45926">
    <property type="entry name" value="OSJNBA0053K19.4 PROTEIN"/>
    <property type="match status" value="1"/>
</dbReference>
<feature type="region of interest" description="Disordered" evidence="3">
    <location>
        <begin position="44"/>
        <end position="70"/>
    </location>
</feature>
<dbReference type="AlphaFoldDB" id="A0A2P5CTI2"/>